<dbReference type="CDD" id="cd16619">
    <property type="entry name" value="mRING-HC-C4C4_TRIM37_C-VIII"/>
    <property type="match status" value="1"/>
</dbReference>
<organism evidence="7">
    <name type="scientific">Anopheles atroparvus</name>
    <name type="common">European mosquito</name>
    <dbReference type="NCBI Taxonomy" id="41427"/>
    <lineage>
        <taxon>Eukaryota</taxon>
        <taxon>Metazoa</taxon>
        <taxon>Ecdysozoa</taxon>
        <taxon>Arthropoda</taxon>
        <taxon>Hexapoda</taxon>
        <taxon>Insecta</taxon>
        <taxon>Pterygota</taxon>
        <taxon>Neoptera</taxon>
        <taxon>Endopterygota</taxon>
        <taxon>Diptera</taxon>
        <taxon>Nematocera</taxon>
        <taxon>Culicoidea</taxon>
        <taxon>Culicidae</taxon>
        <taxon>Anophelinae</taxon>
        <taxon>Anopheles</taxon>
    </lineage>
</organism>
<dbReference type="SUPFAM" id="SSF49599">
    <property type="entry name" value="TRAF domain-like"/>
    <property type="match status" value="4"/>
</dbReference>
<dbReference type="Gene3D" id="2.60.210.10">
    <property type="entry name" value="Apoptosis, Tumor Necrosis Factor Receptor Associated Protein 2, Chain A"/>
    <property type="match status" value="3"/>
</dbReference>
<dbReference type="InterPro" id="IPR002083">
    <property type="entry name" value="MATH/TRAF_dom"/>
</dbReference>
<dbReference type="STRING" id="41427.A0A182JE76"/>
<comment type="subcellular location">
    <subcellularLocation>
        <location evidence="1">Cytoplasm</location>
    </subcellularLocation>
</comment>
<dbReference type="CDD" id="cd03773">
    <property type="entry name" value="MATH_TRIM37"/>
    <property type="match status" value="1"/>
</dbReference>
<dbReference type="GO" id="GO:0031625">
    <property type="term" value="F:ubiquitin protein ligase binding"/>
    <property type="evidence" value="ECO:0007669"/>
    <property type="project" value="TreeGrafter"/>
</dbReference>
<keyword evidence="2" id="KW-0963">Cytoplasm</keyword>
<dbReference type="InterPro" id="IPR013083">
    <property type="entry name" value="Znf_RING/FYVE/PHD"/>
</dbReference>
<proteinExistence type="predicted"/>
<dbReference type="Pfam" id="PF00643">
    <property type="entry name" value="zf-B_box"/>
    <property type="match status" value="1"/>
</dbReference>
<dbReference type="PANTHER" id="PTHR36754:SF2">
    <property type="entry name" value="E3 UBIQUITIN-PROTEIN LIGASE TRIM37"/>
    <property type="match status" value="1"/>
</dbReference>
<dbReference type="GO" id="GO:0061630">
    <property type="term" value="F:ubiquitin protein ligase activity"/>
    <property type="evidence" value="ECO:0007669"/>
    <property type="project" value="TreeGrafter"/>
</dbReference>
<dbReference type="GO" id="GO:0070842">
    <property type="term" value="P:aggresome assembly"/>
    <property type="evidence" value="ECO:0007669"/>
    <property type="project" value="TreeGrafter"/>
</dbReference>
<feature type="compositionally biased region" description="Polar residues" evidence="6">
    <location>
        <begin position="391"/>
        <end position="402"/>
    </location>
</feature>
<dbReference type="InterPro" id="IPR053003">
    <property type="entry name" value="TRIM_RBCC_E3_ubiq-ligases"/>
</dbReference>
<feature type="compositionally biased region" description="Basic and acidic residues" evidence="6">
    <location>
        <begin position="349"/>
        <end position="368"/>
    </location>
</feature>
<dbReference type="Pfam" id="PF22486">
    <property type="entry name" value="MATH_2"/>
    <property type="match status" value="3"/>
</dbReference>
<accession>A0A182JE76</accession>
<evidence type="ECO:0000256" key="1">
    <source>
        <dbReference type="ARBA" id="ARBA00004496"/>
    </source>
</evidence>
<dbReference type="SUPFAM" id="SSF57850">
    <property type="entry name" value="RING/U-box"/>
    <property type="match status" value="1"/>
</dbReference>
<keyword evidence="4" id="KW-0863">Zinc-finger</keyword>
<dbReference type="GO" id="GO:0051865">
    <property type="term" value="P:protein autoubiquitination"/>
    <property type="evidence" value="ECO:0007669"/>
    <property type="project" value="TreeGrafter"/>
</dbReference>
<dbReference type="Gene3D" id="3.30.40.10">
    <property type="entry name" value="Zinc/RING finger domain, C3HC4 (zinc finger)"/>
    <property type="match status" value="1"/>
</dbReference>
<dbReference type="GO" id="GO:0006513">
    <property type="term" value="P:protein monoubiquitination"/>
    <property type="evidence" value="ECO:0007669"/>
    <property type="project" value="TreeGrafter"/>
</dbReference>
<dbReference type="GO" id="GO:0016235">
    <property type="term" value="C:aggresome"/>
    <property type="evidence" value="ECO:0007669"/>
    <property type="project" value="TreeGrafter"/>
</dbReference>
<sequence length="1224" mass="137995">MGDCVGRAGNSSSASPLIVLPNGVVLNRRPKSDTRNALDECLLCWNQPRDPSRCPNCSRQYCLQCITKWFGANRVHAGTVQCPNCRSTLSPDGLIQCSAELDEKVSAGYRAGPAVAKNGQNAEVITNGHDTRTKGHGGFAPGSGDSVAKASLPVETGTIRVVVKVLESDTDVSPPPGEHRSPPPKSRLERITNGPATPEAIGDRQTEVARMANGSASEKMHPGVTQNGKQHGGKRKDLIPPQGTLKSQGTLANGDGNGVANEHIPSASVTGQTPVHPVQNGRSDPTPHPSPPSCNGVHLEEGAESPSSKDTAAVTASVPVANGRKNNGKLTVTFEEPKVPRRNGYRNRSRQESYEKGKPIVTEKEPSPTERNSGTGPSSSSNAAGDKATHDQSSTLAPQNGTPVAPPVAVADGGENVCPIHSLPVLFFCLSCNGCICETCALHDDTHAEHTFKKITTVYDSKVEKIRHEFGGIREYLADVGTVMRAIEQNIDWVRASKARKLQELSQLLHTEAENIERQIQAKLTLLQRQKDSVAAEIARVTGAYRRLESELQSCPKPELLFKDGDFLQRCSRLIETPAAKAFRHDHVPVDLDCEFVPEFRSEVFVIKNYHAIEPMEECRTSDVLHDVVGFGWRLHIWKSDHLSVTLIMTEGVIGRYEYCIELMHDDPAKAIRLTQIDHFELHQTGPVHDLIENEQLEVEGFLSPEDDSLQIKFSVRPPTIVMVSRYQQEFIDRFMKDNINEYDSNVITICNIRDPTTSIVLSKQYTDTVGSRWRLNVYPKGNNTNQRYLSTYVELCDGIAGRYQYTVELLHDDVTRQVKFQSEDHFQVGEIRGYQKFIRVRRLLEEGYLSEDGSILIRLSIRPANLALRCQYQEEYQTLKEDKLRTQFNSQLSQHLARIKSLREDNASLQALTYPEYASNIFVVRNFTALRQAQEDICSDNAYDDLGCCWRLIVYANGDKDGRDEWLSVYLRLLEGIPGSYEYCVELLHNDAAKTVKMEGTQSFDIQERFGWTRFARLDWICANGFVNEEHDALYFRFSLRPPNFKAKCEYQQLLRLEAKRECELLKRELIPAYSTMTYTLRNFSEMQRKDSFVYSDPLVDDLGFTWRLLIYANGHNEARGNHLSVYLILFEGVSSSRFEYRVELLHHRNPTANIKMEGVNVFKLKKIWGWPQFMHHERLQEEGYLDQATDTLEFRLSMCPPDIKLKCEYQQEFIRKLKENQK</sequence>
<dbReference type="InterPro" id="IPR000315">
    <property type="entry name" value="Znf_B-box"/>
</dbReference>
<evidence type="ECO:0000313" key="7">
    <source>
        <dbReference type="EnsemblMetazoa" id="AATE016419-PA.1"/>
    </source>
</evidence>
<dbReference type="VEuPathDB" id="VectorBase:AATE016419"/>
<feature type="region of interest" description="Disordered" evidence="6">
    <location>
        <begin position="127"/>
        <end position="151"/>
    </location>
</feature>
<dbReference type="GO" id="GO:0005778">
    <property type="term" value="C:peroxisomal membrane"/>
    <property type="evidence" value="ECO:0007669"/>
    <property type="project" value="TreeGrafter"/>
</dbReference>
<evidence type="ECO:0000256" key="4">
    <source>
        <dbReference type="ARBA" id="ARBA00022771"/>
    </source>
</evidence>
<protein>
    <submittedName>
        <fullName evidence="7">Uncharacterized protein</fullName>
    </submittedName>
</protein>
<feature type="compositionally biased region" description="Polar residues" evidence="6">
    <location>
        <begin position="369"/>
        <end position="383"/>
    </location>
</feature>
<dbReference type="Gene3D" id="3.30.160.60">
    <property type="entry name" value="Classic Zinc Finger"/>
    <property type="match status" value="1"/>
</dbReference>
<dbReference type="AlphaFoldDB" id="A0A182JE76"/>
<feature type="region of interest" description="Disordered" evidence="6">
    <location>
        <begin position="166"/>
        <end position="408"/>
    </location>
</feature>
<reference evidence="7" key="1">
    <citation type="submission" date="2022-08" db="UniProtKB">
        <authorList>
            <consortium name="EnsemblMetazoa"/>
        </authorList>
    </citation>
    <scope>IDENTIFICATION</scope>
    <source>
        <strain evidence="7">EBRO</strain>
    </source>
</reference>
<keyword evidence="5" id="KW-0862">Zinc</keyword>
<dbReference type="SMART" id="SM00061">
    <property type="entry name" value="MATH"/>
    <property type="match status" value="2"/>
</dbReference>
<dbReference type="InterPro" id="IPR037299">
    <property type="entry name" value="TRIM37_MATH"/>
</dbReference>
<dbReference type="PROSITE" id="PS50144">
    <property type="entry name" value="MATH"/>
    <property type="match status" value="3"/>
</dbReference>
<dbReference type="PANTHER" id="PTHR36754">
    <property type="entry name" value="E3 UBIQUITIN-PROTEIN LIGASE TRIM37"/>
    <property type="match status" value="1"/>
</dbReference>
<dbReference type="SUPFAM" id="SSF57845">
    <property type="entry name" value="B-box zinc-binding domain"/>
    <property type="match status" value="1"/>
</dbReference>
<evidence type="ECO:0000256" key="3">
    <source>
        <dbReference type="ARBA" id="ARBA00022723"/>
    </source>
</evidence>
<dbReference type="InterPro" id="IPR008974">
    <property type="entry name" value="TRAF-like"/>
</dbReference>
<dbReference type="PROSITE" id="PS50089">
    <property type="entry name" value="ZF_RING_2"/>
    <property type="match status" value="1"/>
</dbReference>
<keyword evidence="3" id="KW-0479">Metal-binding</keyword>
<dbReference type="EnsemblMetazoa" id="AATE016419-RA">
    <property type="protein sequence ID" value="AATE016419-PA.1"/>
    <property type="gene ID" value="AATE016419"/>
</dbReference>
<dbReference type="PROSITE" id="PS50119">
    <property type="entry name" value="ZF_BBOX"/>
    <property type="match status" value="1"/>
</dbReference>
<feature type="compositionally biased region" description="Basic and acidic residues" evidence="6">
    <location>
        <begin position="177"/>
        <end position="190"/>
    </location>
</feature>
<evidence type="ECO:0000256" key="6">
    <source>
        <dbReference type="SAM" id="MobiDB-lite"/>
    </source>
</evidence>
<dbReference type="GO" id="GO:0008270">
    <property type="term" value="F:zinc ion binding"/>
    <property type="evidence" value="ECO:0007669"/>
    <property type="project" value="UniProtKB-KW"/>
</dbReference>
<dbReference type="InterPro" id="IPR001841">
    <property type="entry name" value="Znf_RING"/>
</dbReference>
<evidence type="ECO:0000256" key="5">
    <source>
        <dbReference type="ARBA" id="ARBA00022833"/>
    </source>
</evidence>
<name>A0A182JE76_ANOAO</name>
<evidence type="ECO:0000256" key="2">
    <source>
        <dbReference type="ARBA" id="ARBA00022490"/>
    </source>
</evidence>
<dbReference type="GO" id="GO:0005164">
    <property type="term" value="F:tumor necrosis factor receptor binding"/>
    <property type="evidence" value="ECO:0007669"/>
    <property type="project" value="TreeGrafter"/>
</dbReference>